<reference evidence="4" key="1">
    <citation type="journal article" date="2019" name="Int. J. Syst. Evol. Microbiol.">
        <title>The Global Catalogue of Microorganisms (GCM) 10K type strain sequencing project: providing services to taxonomists for standard genome sequencing and annotation.</title>
        <authorList>
            <consortium name="The Broad Institute Genomics Platform"/>
            <consortium name="The Broad Institute Genome Sequencing Center for Infectious Disease"/>
            <person name="Wu L."/>
            <person name="Ma J."/>
        </authorList>
    </citation>
    <scope>NUCLEOTIDE SEQUENCE [LARGE SCALE GENOMIC DNA]</scope>
    <source>
        <strain evidence="4">CGMCC 4.7241</strain>
    </source>
</reference>
<dbReference type="InterPro" id="IPR030395">
    <property type="entry name" value="GP_PDE_dom"/>
</dbReference>
<keyword evidence="1" id="KW-0732">Signal</keyword>
<comment type="caution">
    <text evidence="3">The sequence shown here is derived from an EMBL/GenBank/DDBJ whole genome shotgun (WGS) entry which is preliminary data.</text>
</comment>
<evidence type="ECO:0000256" key="1">
    <source>
        <dbReference type="SAM" id="SignalP"/>
    </source>
</evidence>
<evidence type="ECO:0000259" key="2">
    <source>
        <dbReference type="PROSITE" id="PS51704"/>
    </source>
</evidence>
<name>A0ABV7Y9F2_9ACTN</name>
<feature type="domain" description="GP-PDE" evidence="2">
    <location>
        <begin position="36"/>
        <end position="311"/>
    </location>
</feature>
<dbReference type="SUPFAM" id="SSF51695">
    <property type="entry name" value="PLC-like phosphodiesterases"/>
    <property type="match status" value="1"/>
</dbReference>
<evidence type="ECO:0000313" key="3">
    <source>
        <dbReference type="EMBL" id="MFC3761286.1"/>
    </source>
</evidence>
<gene>
    <name evidence="3" type="ORF">ACFOUW_10580</name>
</gene>
<dbReference type="EMBL" id="JBHRZH010000006">
    <property type="protein sequence ID" value="MFC3761286.1"/>
    <property type="molecule type" value="Genomic_DNA"/>
</dbReference>
<organism evidence="3 4">
    <name type="scientific">Tenggerimyces flavus</name>
    <dbReference type="NCBI Taxonomy" id="1708749"/>
    <lineage>
        <taxon>Bacteria</taxon>
        <taxon>Bacillati</taxon>
        <taxon>Actinomycetota</taxon>
        <taxon>Actinomycetes</taxon>
        <taxon>Propionibacteriales</taxon>
        <taxon>Nocardioidaceae</taxon>
        <taxon>Tenggerimyces</taxon>
    </lineage>
</organism>
<proteinExistence type="predicted"/>
<dbReference type="PANTHER" id="PTHR46211">
    <property type="entry name" value="GLYCEROPHOSPHORYL DIESTER PHOSPHODIESTERASE"/>
    <property type="match status" value="1"/>
</dbReference>
<protein>
    <submittedName>
        <fullName evidence="3">Glycerophosphodiester phosphodiesterase</fullName>
    </submittedName>
</protein>
<sequence>MKILLRLAIVAGVVALTAGTQSAYAAPTNPWLDLRVLNMAHQGGENEAPSNTMYAFKRAVALGANVLELDVHATSDGELVVTHDATVDRTTEGTGRVRDKTVAQVQALDAAYEFVPDRGTVAGLPPASYPFRGVRTGAVPPPAGYSATDFRVPTLREVLAAFPTVPLNIEIKGTSDTDVASFLRNAGILATVLKAKGRTDVIVVSFNDAAVAQFHQLAPKIPTAPGIVRTLAFVTLGISPPAGTAALQLPVEYGGLKIATPAVVKRAHARGYAVHVWMSGQPESDALYGQLVDMCVDGIMPAFPSRLEAVLDARNVVRPGQPGEDPC</sequence>
<feature type="chain" id="PRO_5046516577" evidence="1">
    <location>
        <begin position="26"/>
        <end position="327"/>
    </location>
</feature>
<feature type="signal peptide" evidence="1">
    <location>
        <begin position="1"/>
        <end position="25"/>
    </location>
</feature>
<dbReference type="PANTHER" id="PTHR46211:SF14">
    <property type="entry name" value="GLYCEROPHOSPHODIESTER PHOSPHODIESTERASE"/>
    <property type="match status" value="1"/>
</dbReference>
<accession>A0ABV7Y9F2</accession>
<dbReference type="RefSeq" id="WP_205117497.1">
    <property type="nucleotide sequence ID" value="NZ_JAFBCM010000001.1"/>
</dbReference>
<dbReference type="Pfam" id="PF03009">
    <property type="entry name" value="GDPD"/>
    <property type="match status" value="1"/>
</dbReference>
<keyword evidence="4" id="KW-1185">Reference proteome</keyword>
<dbReference type="InterPro" id="IPR017946">
    <property type="entry name" value="PLC-like_Pdiesterase_TIM-brl"/>
</dbReference>
<dbReference type="PROSITE" id="PS51704">
    <property type="entry name" value="GP_PDE"/>
    <property type="match status" value="1"/>
</dbReference>
<dbReference type="Proteomes" id="UP001595699">
    <property type="component" value="Unassembled WGS sequence"/>
</dbReference>
<evidence type="ECO:0000313" key="4">
    <source>
        <dbReference type="Proteomes" id="UP001595699"/>
    </source>
</evidence>
<dbReference type="CDD" id="cd08561">
    <property type="entry name" value="GDPD_cytoplasmic_ScUgpQ2_like"/>
    <property type="match status" value="1"/>
</dbReference>
<dbReference type="Gene3D" id="3.20.20.190">
    <property type="entry name" value="Phosphatidylinositol (PI) phosphodiesterase"/>
    <property type="match status" value="1"/>
</dbReference>